<evidence type="ECO:0000259" key="2">
    <source>
        <dbReference type="PROSITE" id="PS50090"/>
    </source>
</evidence>
<dbReference type="OrthoDB" id="3000441at2759"/>
<name>V2X671_MONRO</name>
<dbReference type="InterPro" id="IPR001005">
    <property type="entry name" value="SANT/Myb"/>
</dbReference>
<dbReference type="PANTHER" id="PTHR46929">
    <property type="entry name" value="EXPRESSED PROTEIN"/>
    <property type="match status" value="1"/>
</dbReference>
<feature type="compositionally biased region" description="Low complexity" evidence="1">
    <location>
        <begin position="167"/>
        <end position="185"/>
    </location>
</feature>
<feature type="region of interest" description="Disordered" evidence="1">
    <location>
        <begin position="1"/>
        <end position="24"/>
    </location>
</feature>
<reference evidence="3 4" key="1">
    <citation type="journal article" date="2014" name="BMC Genomics">
        <title>Genome and secretome analysis of the hemibiotrophic fungal pathogen, Moniliophthora roreri, which causes frosty pod rot disease of cacao: mechanisms of the biotrophic and necrotrophic phases.</title>
        <authorList>
            <person name="Meinhardt L.W."/>
            <person name="Costa G.G.L."/>
            <person name="Thomazella D.P.T."/>
            <person name="Teixeira P.J.P.L."/>
            <person name="Carazzolle M.F."/>
            <person name="Schuster S.C."/>
            <person name="Carlson J.E."/>
            <person name="Guiltinan M.J."/>
            <person name="Mieczkowski P."/>
            <person name="Farmer A."/>
            <person name="Ramaraj T."/>
            <person name="Crozier J."/>
            <person name="Davis R.E."/>
            <person name="Shao J."/>
            <person name="Melnick R.L."/>
            <person name="Pereira G.A.G."/>
            <person name="Bailey B.A."/>
        </authorList>
    </citation>
    <scope>NUCLEOTIDE SEQUENCE [LARGE SCALE GENOMIC DNA]</scope>
    <source>
        <strain evidence="3 4">MCA 2997</strain>
    </source>
</reference>
<comment type="caution">
    <text evidence="3">The sequence shown here is derived from an EMBL/GenBank/DDBJ whole genome shotgun (WGS) entry which is preliminary data.</text>
</comment>
<dbReference type="EMBL" id="AWSO01000664">
    <property type="protein sequence ID" value="ESK88291.1"/>
    <property type="molecule type" value="Genomic_DNA"/>
</dbReference>
<accession>V2X671</accession>
<dbReference type="InterPro" id="IPR024752">
    <property type="entry name" value="Myb/SANT-like_dom"/>
</dbReference>
<dbReference type="AlphaFoldDB" id="V2X671"/>
<dbReference type="PROSITE" id="PS50090">
    <property type="entry name" value="MYB_LIKE"/>
    <property type="match status" value="1"/>
</dbReference>
<evidence type="ECO:0000256" key="1">
    <source>
        <dbReference type="SAM" id="MobiDB-lite"/>
    </source>
</evidence>
<dbReference type="HOGENOM" id="CLU_063793_1_0_1"/>
<protein>
    <recommendedName>
        <fullName evidence="2">Myb-like domain-containing protein</fullName>
    </recommendedName>
</protein>
<feature type="compositionally biased region" description="Polar residues" evidence="1">
    <location>
        <begin position="10"/>
        <end position="24"/>
    </location>
</feature>
<feature type="region of interest" description="Disordered" evidence="1">
    <location>
        <begin position="155"/>
        <end position="204"/>
    </location>
</feature>
<sequence length="288" mass="32146">MGHHKKSANDDSGATQDSSKTRCNWTEKEDAVMIDELHVQKDAGKQAQSRWKPGVWKMVRERLEQDVGISDPPKTEDKCQDHWGSKLKKDWKNVHNLFSQSGFGFCLQTKRVSATPEVWAPLLKSNLYNARHRHKHCYPHYNDMLYINESIMTTGDESVSQSQPDESSQPLSATLTTPTTSTTKSGAEHESDSDSDDSPVSIPVNVYSPDAVSDVASALCDLSAGMNAETTPMRHKQAVKLLEDDNDFSNEDFSKICTLFSKDTGTMDMFAAISTKYCSISFLQNKLP</sequence>
<proteinExistence type="predicted"/>
<organism evidence="3 4">
    <name type="scientific">Moniliophthora roreri (strain MCA 2997)</name>
    <name type="common">Cocoa frosty pod rot fungus</name>
    <name type="synonym">Crinipellis roreri</name>
    <dbReference type="NCBI Taxonomy" id="1381753"/>
    <lineage>
        <taxon>Eukaryota</taxon>
        <taxon>Fungi</taxon>
        <taxon>Dikarya</taxon>
        <taxon>Basidiomycota</taxon>
        <taxon>Agaricomycotina</taxon>
        <taxon>Agaricomycetes</taxon>
        <taxon>Agaricomycetidae</taxon>
        <taxon>Agaricales</taxon>
        <taxon>Marasmiineae</taxon>
        <taxon>Marasmiaceae</taxon>
        <taxon>Moniliophthora</taxon>
    </lineage>
</organism>
<feature type="compositionally biased region" description="Polar residues" evidence="1">
    <location>
        <begin position="155"/>
        <end position="166"/>
    </location>
</feature>
<evidence type="ECO:0000313" key="4">
    <source>
        <dbReference type="Proteomes" id="UP000017559"/>
    </source>
</evidence>
<dbReference type="Pfam" id="PF12776">
    <property type="entry name" value="Myb_DNA-bind_3"/>
    <property type="match status" value="1"/>
</dbReference>
<evidence type="ECO:0000313" key="3">
    <source>
        <dbReference type="EMBL" id="ESK88291.1"/>
    </source>
</evidence>
<keyword evidence="4" id="KW-1185">Reference proteome</keyword>
<dbReference type="PANTHER" id="PTHR46929:SF3">
    <property type="entry name" value="MYB_SANT-LIKE DOMAIN-CONTAINING PROTEIN"/>
    <property type="match status" value="1"/>
</dbReference>
<gene>
    <name evidence="3" type="ORF">Moror_14858</name>
</gene>
<dbReference type="Proteomes" id="UP000017559">
    <property type="component" value="Unassembled WGS sequence"/>
</dbReference>
<feature type="domain" description="Myb-like" evidence="2">
    <location>
        <begin position="17"/>
        <end position="87"/>
    </location>
</feature>
<dbReference type="KEGG" id="mrr:Moror_14858"/>